<organism evidence="2 3">
    <name type="scientific">Austropuccinia psidii MF-1</name>
    <dbReference type="NCBI Taxonomy" id="1389203"/>
    <lineage>
        <taxon>Eukaryota</taxon>
        <taxon>Fungi</taxon>
        <taxon>Dikarya</taxon>
        <taxon>Basidiomycota</taxon>
        <taxon>Pucciniomycotina</taxon>
        <taxon>Pucciniomycetes</taxon>
        <taxon>Pucciniales</taxon>
        <taxon>Sphaerophragmiaceae</taxon>
        <taxon>Austropuccinia</taxon>
    </lineage>
</organism>
<reference evidence="2" key="1">
    <citation type="submission" date="2021-03" db="EMBL/GenBank/DDBJ databases">
        <title>Draft genome sequence of rust myrtle Austropuccinia psidii MF-1, a brazilian biotype.</title>
        <authorList>
            <person name="Quecine M.C."/>
            <person name="Pachon D.M.R."/>
            <person name="Bonatelli M.L."/>
            <person name="Correr F.H."/>
            <person name="Franceschini L.M."/>
            <person name="Leite T.F."/>
            <person name="Margarido G.R.A."/>
            <person name="Almeida C.A."/>
            <person name="Ferrarezi J.A."/>
            <person name="Labate C.A."/>
        </authorList>
    </citation>
    <scope>NUCLEOTIDE SEQUENCE</scope>
    <source>
        <strain evidence="2">MF-1</strain>
    </source>
</reference>
<dbReference type="Proteomes" id="UP000765509">
    <property type="component" value="Unassembled WGS sequence"/>
</dbReference>
<dbReference type="EMBL" id="AVOT02046517">
    <property type="protein sequence ID" value="MBW0541830.1"/>
    <property type="molecule type" value="Genomic_DNA"/>
</dbReference>
<name>A0A9Q3FJ75_9BASI</name>
<evidence type="ECO:0000256" key="1">
    <source>
        <dbReference type="SAM" id="MobiDB-lite"/>
    </source>
</evidence>
<gene>
    <name evidence="2" type="ORF">O181_081545</name>
</gene>
<evidence type="ECO:0000313" key="2">
    <source>
        <dbReference type="EMBL" id="MBW0541830.1"/>
    </source>
</evidence>
<evidence type="ECO:0000313" key="3">
    <source>
        <dbReference type="Proteomes" id="UP000765509"/>
    </source>
</evidence>
<keyword evidence="3" id="KW-1185">Reference proteome</keyword>
<dbReference type="OrthoDB" id="2507294at2759"/>
<sequence>MDNPYHPDATLGNKERSPSQYQDGDNMSYSEKEALKQLPEASSWPKFSGTGEYYHMELIDYIDGLFIDLPRIPDHWITARLNTALKGHPSIWYTEMKEIHGRRNWPWWKSQIIQKYSNGTWIWQKTISFENDKYSVDKYPYEWCLSLFKRLKAIDPQMNIQMRNHKLLTQLPGELEHAVKCRCNLNCTLEDISNMLQDIRKRTNIGKFTPYKSSGFKEKQPFRVEFKGNPKKGWKKLKRRGILVTIVVQQTTMPTAFQRQIKKSMPLRNPQRSNPQQRILNQNPWVIPSENHLMMTKTQGKNF</sequence>
<feature type="region of interest" description="Disordered" evidence="1">
    <location>
        <begin position="1"/>
        <end position="30"/>
    </location>
</feature>
<feature type="compositionally biased region" description="Polar residues" evidence="1">
    <location>
        <begin position="18"/>
        <end position="29"/>
    </location>
</feature>
<protein>
    <submittedName>
        <fullName evidence="2">Uncharacterized protein</fullName>
    </submittedName>
</protein>
<proteinExistence type="predicted"/>
<dbReference type="AlphaFoldDB" id="A0A9Q3FJ75"/>
<accession>A0A9Q3FJ75</accession>
<comment type="caution">
    <text evidence="2">The sequence shown here is derived from an EMBL/GenBank/DDBJ whole genome shotgun (WGS) entry which is preliminary data.</text>
</comment>